<dbReference type="InterPro" id="IPR045028">
    <property type="entry name" value="DinG/Rad3-like"/>
</dbReference>
<organism evidence="15 16">
    <name type="scientific">Clostridium lentum</name>
    <dbReference type="NCBI Taxonomy" id="2763037"/>
    <lineage>
        <taxon>Bacteria</taxon>
        <taxon>Bacillati</taxon>
        <taxon>Bacillota</taxon>
        <taxon>Clostridia</taxon>
        <taxon>Eubacteriales</taxon>
        <taxon>Clostridiaceae</taxon>
        <taxon>Clostridium</taxon>
    </lineage>
</organism>
<dbReference type="PANTHER" id="PTHR11472:SF34">
    <property type="entry name" value="REGULATOR OF TELOMERE ELONGATION HELICASE 1"/>
    <property type="match status" value="1"/>
</dbReference>
<dbReference type="GO" id="GO:0046872">
    <property type="term" value="F:metal ion binding"/>
    <property type="evidence" value="ECO:0007669"/>
    <property type="project" value="UniProtKB-KW"/>
</dbReference>
<dbReference type="Pfam" id="PF13307">
    <property type="entry name" value="Helicase_C_2"/>
    <property type="match status" value="1"/>
</dbReference>
<dbReference type="PROSITE" id="PS51193">
    <property type="entry name" value="HELICASE_ATP_BIND_2"/>
    <property type="match status" value="1"/>
</dbReference>
<keyword evidence="1" id="KW-0004">4Fe-4S</keyword>
<dbReference type="PANTHER" id="PTHR11472">
    <property type="entry name" value="DNA REPAIR DEAD HELICASE RAD3/XP-D SUBFAMILY MEMBER"/>
    <property type="match status" value="1"/>
</dbReference>
<gene>
    <name evidence="15" type="ORF">H8R92_00045</name>
</gene>
<dbReference type="EMBL" id="JACOOQ010000001">
    <property type="protein sequence ID" value="MBC5638841.1"/>
    <property type="molecule type" value="Genomic_DNA"/>
</dbReference>
<dbReference type="InterPro" id="IPR010614">
    <property type="entry name" value="RAD3-like_helicase_DEAD"/>
</dbReference>
<evidence type="ECO:0000256" key="4">
    <source>
        <dbReference type="ARBA" id="ARBA00022763"/>
    </source>
</evidence>
<evidence type="ECO:0000256" key="11">
    <source>
        <dbReference type="ARBA" id="ARBA00023204"/>
    </source>
</evidence>
<dbReference type="SUPFAM" id="SSF52540">
    <property type="entry name" value="P-loop containing nucleoside triphosphate hydrolases"/>
    <property type="match status" value="2"/>
</dbReference>
<dbReference type="GO" id="GO:0003678">
    <property type="term" value="F:DNA helicase activity"/>
    <property type="evidence" value="ECO:0007669"/>
    <property type="project" value="InterPro"/>
</dbReference>
<dbReference type="GO" id="GO:0003677">
    <property type="term" value="F:DNA binding"/>
    <property type="evidence" value="ECO:0007669"/>
    <property type="project" value="UniProtKB-KW"/>
</dbReference>
<dbReference type="InterPro" id="IPR014013">
    <property type="entry name" value="Helic_SF1/SF2_ATP-bd_DinG/Rad3"/>
</dbReference>
<evidence type="ECO:0000256" key="10">
    <source>
        <dbReference type="ARBA" id="ARBA00023125"/>
    </source>
</evidence>
<evidence type="ECO:0000256" key="6">
    <source>
        <dbReference type="ARBA" id="ARBA00022806"/>
    </source>
</evidence>
<keyword evidence="5" id="KW-0378">Hydrolase</keyword>
<evidence type="ECO:0000256" key="2">
    <source>
        <dbReference type="ARBA" id="ARBA00022723"/>
    </source>
</evidence>
<keyword evidence="8" id="KW-0408">Iron</keyword>
<dbReference type="Proteomes" id="UP000662088">
    <property type="component" value="Unassembled WGS sequence"/>
</dbReference>
<dbReference type="GO" id="GO:0005524">
    <property type="term" value="F:ATP binding"/>
    <property type="evidence" value="ECO:0007669"/>
    <property type="project" value="UniProtKB-KW"/>
</dbReference>
<keyword evidence="9" id="KW-0411">Iron-sulfur</keyword>
<evidence type="ECO:0000256" key="1">
    <source>
        <dbReference type="ARBA" id="ARBA00022485"/>
    </source>
</evidence>
<keyword evidence="6 15" id="KW-0347">Helicase</keyword>
<dbReference type="InterPro" id="IPR042493">
    <property type="entry name" value="XPD_DNA_FeS"/>
</dbReference>
<feature type="domain" description="Helicase ATP-binding" evidence="14">
    <location>
        <begin position="186"/>
        <end position="436"/>
    </location>
</feature>
<dbReference type="RefSeq" id="WP_022212115.1">
    <property type="nucleotide sequence ID" value="NZ_JACOOQ010000001.1"/>
</dbReference>
<accession>A0A8I0A754</accession>
<dbReference type="AlphaFoldDB" id="A0A8I0A754"/>
<evidence type="ECO:0000259" key="14">
    <source>
        <dbReference type="PROSITE" id="PS51193"/>
    </source>
</evidence>
<keyword evidence="4" id="KW-0227">DNA damage</keyword>
<keyword evidence="10" id="KW-0238">DNA-binding</keyword>
<evidence type="ECO:0000256" key="5">
    <source>
        <dbReference type="ARBA" id="ARBA00022801"/>
    </source>
</evidence>
<comment type="similarity">
    <text evidence="13">Belongs to the helicase family. DinG subfamily.</text>
</comment>
<dbReference type="InterPro" id="IPR006554">
    <property type="entry name" value="Helicase-like_DEXD_c2"/>
</dbReference>
<dbReference type="Gene3D" id="1.10.275.40">
    <property type="match status" value="1"/>
</dbReference>
<evidence type="ECO:0000256" key="12">
    <source>
        <dbReference type="ARBA" id="ARBA00023235"/>
    </source>
</evidence>
<dbReference type="SMART" id="SM00488">
    <property type="entry name" value="DEXDc2"/>
    <property type="match status" value="1"/>
</dbReference>
<dbReference type="SMART" id="SM00491">
    <property type="entry name" value="HELICc2"/>
    <property type="match status" value="1"/>
</dbReference>
<evidence type="ECO:0000256" key="8">
    <source>
        <dbReference type="ARBA" id="ARBA00023004"/>
    </source>
</evidence>
<keyword evidence="12" id="KW-0413">Isomerase</keyword>
<comment type="caution">
    <text evidence="15">The sequence shown here is derived from an EMBL/GenBank/DDBJ whole genome shotgun (WGS) entry which is preliminary data.</text>
</comment>
<evidence type="ECO:0000256" key="3">
    <source>
        <dbReference type="ARBA" id="ARBA00022741"/>
    </source>
</evidence>
<protein>
    <submittedName>
        <fullName evidence="15">ATP-dependent DNA helicase</fullName>
    </submittedName>
</protein>
<evidence type="ECO:0000313" key="16">
    <source>
        <dbReference type="Proteomes" id="UP000662088"/>
    </source>
</evidence>
<proteinExistence type="inferred from homology"/>
<keyword evidence="2" id="KW-0479">Metal-binding</keyword>
<dbReference type="InterPro" id="IPR006555">
    <property type="entry name" value="ATP-dep_Helicase_C"/>
</dbReference>
<evidence type="ECO:0000256" key="13">
    <source>
        <dbReference type="ARBA" id="ARBA00038058"/>
    </source>
</evidence>
<dbReference type="GO" id="GO:0006281">
    <property type="term" value="P:DNA repair"/>
    <property type="evidence" value="ECO:0007669"/>
    <property type="project" value="UniProtKB-KW"/>
</dbReference>
<dbReference type="InterPro" id="IPR027417">
    <property type="entry name" value="P-loop_NTPase"/>
</dbReference>
<evidence type="ECO:0000313" key="15">
    <source>
        <dbReference type="EMBL" id="MBC5638841.1"/>
    </source>
</evidence>
<keyword evidence="7" id="KW-0067">ATP-binding</keyword>
<reference evidence="15" key="1">
    <citation type="submission" date="2020-08" db="EMBL/GenBank/DDBJ databases">
        <title>Genome public.</title>
        <authorList>
            <person name="Liu C."/>
            <person name="Sun Q."/>
        </authorList>
    </citation>
    <scope>NUCLEOTIDE SEQUENCE</scope>
    <source>
        <strain evidence="15">NSJ-42</strain>
    </source>
</reference>
<name>A0A8I0A754_9CLOT</name>
<evidence type="ECO:0000256" key="9">
    <source>
        <dbReference type="ARBA" id="ARBA00023014"/>
    </source>
</evidence>
<dbReference type="GO" id="GO:0051539">
    <property type="term" value="F:4 iron, 4 sulfur cluster binding"/>
    <property type="evidence" value="ECO:0007669"/>
    <property type="project" value="UniProtKB-KW"/>
</dbReference>
<dbReference type="Gene3D" id="3.40.50.300">
    <property type="entry name" value="P-loop containing nucleotide triphosphate hydrolases"/>
    <property type="match status" value="2"/>
</dbReference>
<keyword evidence="16" id="KW-1185">Reference proteome</keyword>
<evidence type="ECO:0000256" key="7">
    <source>
        <dbReference type="ARBA" id="ARBA00022840"/>
    </source>
</evidence>
<dbReference type="Pfam" id="PF06733">
    <property type="entry name" value="DEAD_2"/>
    <property type="match status" value="1"/>
</dbReference>
<dbReference type="Gene3D" id="1.10.30.20">
    <property type="entry name" value="Bacterial XPD DNA helicase, FeS cluster domain"/>
    <property type="match status" value="1"/>
</dbReference>
<keyword evidence="11" id="KW-0234">DNA repair</keyword>
<keyword evidence="3" id="KW-0547">Nucleotide-binding</keyword>
<sequence>MAQKVVIMESVRGIVEYVLKSGSLDDRFMSIRRAMEGTIAHGRLQKDNENIYENYQKEVKLQWGFVRDDIELIIEGRTDGIIKERDIIVIEEIKSTYKSLIYIEEDYNELHWAQGKFYGYIYCKENNLAEIRIRLSYYNLNTDEVKSFEKKFKLTELEAFVSELVERYMKAAFLKIALIEERNESIEKMEFPFLTYRKGQRELAVTCYNTIRNNGILFAQAPTGIGKTISTIFPAIKGLTNNMGDRIVYLTSKTITGVVAEEAYAMLIKNGLKIKVVSITAKEKACLNDEVKCNADDCKFARDYFSKVDDVIEDIISHENIISREVIRKYSEKYQVCPFELSLDLTEWCHAIICDYNYAFDNRVRLKRIFEEDNKSNVILVDECHNLIDRARAMYSGEILKSDVVQINKILKGKVPALYKASNLINKELIEIRRELEENSLRVIYKNIQYKELIKAMQLFISVADEYLVKGKGTDGYDEVMDFYFKCRSFVSINELYSDKYNTIIEKAKNDLKVKIFCIDPSDNIKKIISSSYATILFSATLWPMKYYIDLLGGDDKSYRLRLDSPFKKENLKTFISPLNMKYSMRENNISKLCELIYRFNEESPGNNIVFLPSFEYLKKVAESYEKIYSNNENILVQKENINEVEKEEFLANFRENSKVLAFAVVGGMFSEGVDLPGKRLSGAVIVGVGFPKISIENDIIASYFDEKGFDYAYTYPGINKILQCAGRVIRTEEDKGSILLVDNRYLSKKYKDMLPTAWQIESW</sequence>
<dbReference type="GO" id="GO:0016818">
    <property type="term" value="F:hydrolase activity, acting on acid anhydrides, in phosphorus-containing anhydrides"/>
    <property type="evidence" value="ECO:0007669"/>
    <property type="project" value="InterPro"/>
</dbReference>